<sequence length="60" mass="6252">MRTTFDQSATEEVAAQQARVMDPLEARHSDAAAPPHRARDDPPVLTAFPGGAGGALRAAP</sequence>
<keyword evidence="3" id="KW-1185">Reference proteome</keyword>
<evidence type="ECO:0000313" key="2">
    <source>
        <dbReference type="EMBL" id="GAA4147947.1"/>
    </source>
</evidence>
<protein>
    <submittedName>
        <fullName evidence="2">Uncharacterized protein</fullName>
    </submittedName>
</protein>
<dbReference type="RefSeq" id="WP_345023169.1">
    <property type="nucleotide sequence ID" value="NZ_BAABDO010000069.1"/>
</dbReference>
<name>A0ABP7Z628_9ACTN</name>
<feature type="compositionally biased region" description="Polar residues" evidence="1">
    <location>
        <begin position="1"/>
        <end position="10"/>
    </location>
</feature>
<reference evidence="3" key="1">
    <citation type="journal article" date="2019" name="Int. J. Syst. Evol. Microbiol.">
        <title>The Global Catalogue of Microorganisms (GCM) 10K type strain sequencing project: providing services to taxonomists for standard genome sequencing and annotation.</title>
        <authorList>
            <consortium name="The Broad Institute Genomics Platform"/>
            <consortium name="The Broad Institute Genome Sequencing Center for Infectious Disease"/>
            <person name="Wu L."/>
            <person name="Ma J."/>
        </authorList>
    </citation>
    <scope>NUCLEOTIDE SEQUENCE [LARGE SCALE GENOMIC DNA]</scope>
    <source>
        <strain evidence="3">JCM 17316</strain>
    </source>
</reference>
<proteinExistence type="predicted"/>
<evidence type="ECO:0000256" key="1">
    <source>
        <dbReference type="SAM" id="MobiDB-lite"/>
    </source>
</evidence>
<feature type="region of interest" description="Disordered" evidence="1">
    <location>
        <begin position="1"/>
        <end position="60"/>
    </location>
</feature>
<dbReference type="Proteomes" id="UP001500266">
    <property type="component" value="Unassembled WGS sequence"/>
</dbReference>
<accession>A0ABP7Z628</accession>
<comment type="caution">
    <text evidence="2">The sequence shown here is derived from an EMBL/GenBank/DDBJ whole genome shotgun (WGS) entry which is preliminary data.</text>
</comment>
<organism evidence="2 3">
    <name type="scientific">Actinomadura keratinilytica</name>
    <dbReference type="NCBI Taxonomy" id="547461"/>
    <lineage>
        <taxon>Bacteria</taxon>
        <taxon>Bacillati</taxon>
        <taxon>Actinomycetota</taxon>
        <taxon>Actinomycetes</taxon>
        <taxon>Streptosporangiales</taxon>
        <taxon>Thermomonosporaceae</taxon>
        <taxon>Actinomadura</taxon>
    </lineage>
</organism>
<evidence type="ECO:0000313" key="3">
    <source>
        <dbReference type="Proteomes" id="UP001500266"/>
    </source>
</evidence>
<dbReference type="EMBL" id="BAABDO010000069">
    <property type="protein sequence ID" value="GAA4147947.1"/>
    <property type="molecule type" value="Genomic_DNA"/>
</dbReference>
<gene>
    <name evidence="2" type="ORF">GCM10022416_41800</name>
</gene>